<name>A0A1G1XXU5_9BACT</name>
<evidence type="ECO:0000256" key="1">
    <source>
        <dbReference type="SAM" id="Phobius"/>
    </source>
</evidence>
<protein>
    <submittedName>
        <fullName evidence="2">Uncharacterized protein</fullName>
    </submittedName>
</protein>
<organism evidence="2 3">
    <name type="scientific">Candidatus Buchananbacteria bacterium RIFCSPHIGHO2_01_FULL_39_8</name>
    <dbReference type="NCBI Taxonomy" id="1797533"/>
    <lineage>
        <taxon>Bacteria</taxon>
        <taxon>Candidatus Buchananiibacteriota</taxon>
    </lineage>
</organism>
<reference evidence="2 3" key="1">
    <citation type="journal article" date="2016" name="Nat. Commun.">
        <title>Thousands of microbial genomes shed light on interconnected biogeochemical processes in an aquifer system.</title>
        <authorList>
            <person name="Anantharaman K."/>
            <person name="Brown C.T."/>
            <person name="Hug L.A."/>
            <person name="Sharon I."/>
            <person name="Castelle C.J."/>
            <person name="Probst A.J."/>
            <person name="Thomas B.C."/>
            <person name="Singh A."/>
            <person name="Wilkins M.J."/>
            <person name="Karaoz U."/>
            <person name="Brodie E.L."/>
            <person name="Williams K.H."/>
            <person name="Hubbard S.S."/>
            <person name="Banfield J.F."/>
        </authorList>
    </citation>
    <scope>NUCLEOTIDE SEQUENCE [LARGE SCALE GENOMIC DNA]</scope>
</reference>
<feature type="transmembrane region" description="Helical" evidence="1">
    <location>
        <begin position="7"/>
        <end position="26"/>
    </location>
</feature>
<gene>
    <name evidence="2" type="ORF">A2731_01010</name>
</gene>
<proteinExistence type="predicted"/>
<dbReference type="AlphaFoldDB" id="A0A1G1XXU5"/>
<keyword evidence="1" id="KW-0472">Membrane</keyword>
<dbReference type="STRING" id="1797533.A2731_01010"/>
<feature type="transmembrane region" description="Helical" evidence="1">
    <location>
        <begin position="67"/>
        <end position="91"/>
    </location>
</feature>
<dbReference type="EMBL" id="MHIC01000022">
    <property type="protein sequence ID" value="OGY44889.1"/>
    <property type="molecule type" value="Genomic_DNA"/>
</dbReference>
<keyword evidence="1" id="KW-1133">Transmembrane helix</keyword>
<dbReference type="Proteomes" id="UP000176241">
    <property type="component" value="Unassembled WGS sequence"/>
</dbReference>
<keyword evidence="1" id="KW-0812">Transmembrane</keyword>
<evidence type="ECO:0000313" key="2">
    <source>
        <dbReference type="EMBL" id="OGY44889.1"/>
    </source>
</evidence>
<evidence type="ECO:0000313" key="3">
    <source>
        <dbReference type="Proteomes" id="UP000176241"/>
    </source>
</evidence>
<sequence length="92" mass="10902">MLLEKKYYIIPLTFLINIVLLLYDFFLFKTWLYFGFLIHNLLAFLVGFLLLYFSSKLLKKDSANKNFLYIGIFVGFTIAVIHFTKIILYSLS</sequence>
<feature type="transmembrane region" description="Helical" evidence="1">
    <location>
        <begin position="32"/>
        <end position="55"/>
    </location>
</feature>
<comment type="caution">
    <text evidence="2">The sequence shown here is derived from an EMBL/GenBank/DDBJ whole genome shotgun (WGS) entry which is preliminary data.</text>
</comment>
<accession>A0A1G1XXU5</accession>